<comment type="caution">
    <text evidence="1">The sequence shown here is derived from an EMBL/GenBank/DDBJ whole genome shotgun (WGS) entry which is preliminary data.</text>
</comment>
<dbReference type="EMBL" id="JAVRFD010000002">
    <property type="protein sequence ID" value="MDT0542304.1"/>
    <property type="molecule type" value="Genomic_DNA"/>
</dbReference>
<dbReference type="RefSeq" id="WP_311722651.1">
    <property type="nucleotide sequence ID" value="NZ_JAVRFD010000002.1"/>
</dbReference>
<evidence type="ECO:0000313" key="2">
    <source>
        <dbReference type="Proteomes" id="UP001180754"/>
    </source>
</evidence>
<dbReference type="Proteomes" id="UP001180754">
    <property type="component" value="Unassembled WGS sequence"/>
</dbReference>
<keyword evidence="2" id="KW-1185">Reference proteome</keyword>
<name>A0ABU2X8Q3_9ACTN</name>
<sequence>MRRKVSAVFVFRYPMAALSRLTSRVRFRTGFPASADDVCGEAEGRPVRHCDDCGRTRSSEASGDGFHTCVFCGSVDVDV</sequence>
<accession>A0ABU2X8Q3</accession>
<organism evidence="1 2">
    <name type="scientific">Streptomyces lonegramiae</name>
    <dbReference type="NCBI Taxonomy" id="3075524"/>
    <lineage>
        <taxon>Bacteria</taxon>
        <taxon>Bacillati</taxon>
        <taxon>Actinomycetota</taxon>
        <taxon>Actinomycetes</taxon>
        <taxon>Kitasatosporales</taxon>
        <taxon>Streptomycetaceae</taxon>
        <taxon>Streptomyces</taxon>
    </lineage>
</organism>
<gene>
    <name evidence="1" type="ORF">RND15_06165</name>
</gene>
<evidence type="ECO:0000313" key="1">
    <source>
        <dbReference type="EMBL" id="MDT0542304.1"/>
    </source>
</evidence>
<protein>
    <submittedName>
        <fullName evidence="1">Uncharacterized protein</fullName>
    </submittedName>
</protein>
<reference evidence="1" key="1">
    <citation type="submission" date="2024-05" db="EMBL/GenBank/DDBJ databases">
        <title>30 novel species of actinomycetes from the DSMZ collection.</title>
        <authorList>
            <person name="Nouioui I."/>
        </authorList>
    </citation>
    <scope>NUCLEOTIDE SEQUENCE</scope>
    <source>
        <strain evidence="1">DSM 41529</strain>
    </source>
</reference>
<proteinExistence type="predicted"/>